<name>A0A8X6YDR4_9ARAC</name>
<gene>
    <name evidence="2" type="ORF">TNIN_224731</name>
</gene>
<protein>
    <submittedName>
        <fullName evidence="2">Uncharacterized protein</fullName>
    </submittedName>
</protein>
<organism evidence="2 3">
    <name type="scientific">Trichonephila inaurata madagascariensis</name>
    <dbReference type="NCBI Taxonomy" id="2747483"/>
    <lineage>
        <taxon>Eukaryota</taxon>
        <taxon>Metazoa</taxon>
        <taxon>Ecdysozoa</taxon>
        <taxon>Arthropoda</taxon>
        <taxon>Chelicerata</taxon>
        <taxon>Arachnida</taxon>
        <taxon>Araneae</taxon>
        <taxon>Araneomorphae</taxon>
        <taxon>Entelegynae</taxon>
        <taxon>Araneoidea</taxon>
        <taxon>Nephilidae</taxon>
        <taxon>Trichonephila</taxon>
        <taxon>Trichonephila inaurata</taxon>
    </lineage>
</organism>
<evidence type="ECO:0000256" key="1">
    <source>
        <dbReference type="SAM" id="MobiDB-lite"/>
    </source>
</evidence>
<feature type="region of interest" description="Disordered" evidence="1">
    <location>
        <begin position="61"/>
        <end position="97"/>
    </location>
</feature>
<evidence type="ECO:0000313" key="3">
    <source>
        <dbReference type="Proteomes" id="UP000886998"/>
    </source>
</evidence>
<keyword evidence="3" id="KW-1185">Reference proteome</keyword>
<dbReference type="OrthoDB" id="10489311at2759"/>
<proteinExistence type="predicted"/>
<dbReference type="Proteomes" id="UP000886998">
    <property type="component" value="Unassembled WGS sequence"/>
</dbReference>
<accession>A0A8X6YDR4</accession>
<dbReference type="AlphaFoldDB" id="A0A8X6YDR4"/>
<reference evidence="2" key="1">
    <citation type="submission" date="2020-08" db="EMBL/GenBank/DDBJ databases">
        <title>Multicomponent nature underlies the extraordinary mechanical properties of spider dragline silk.</title>
        <authorList>
            <person name="Kono N."/>
            <person name="Nakamura H."/>
            <person name="Mori M."/>
            <person name="Yoshida Y."/>
            <person name="Ohtoshi R."/>
            <person name="Malay A.D."/>
            <person name="Moran D.A.P."/>
            <person name="Tomita M."/>
            <person name="Numata K."/>
            <person name="Arakawa K."/>
        </authorList>
    </citation>
    <scope>NUCLEOTIDE SEQUENCE</scope>
</reference>
<dbReference type="EMBL" id="BMAV01018043">
    <property type="protein sequence ID" value="GFY70152.1"/>
    <property type="molecule type" value="Genomic_DNA"/>
</dbReference>
<comment type="caution">
    <text evidence="2">The sequence shown here is derived from an EMBL/GenBank/DDBJ whole genome shotgun (WGS) entry which is preliminary data.</text>
</comment>
<evidence type="ECO:0000313" key="2">
    <source>
        <dbReference type="EMBL" id="GFY70152.1"/>
    </source>
</evidence>
<sequence>MNPPFSEQMLAFPIPHLATLRNKEYRIFLNGENRRVFSGIRSLRRVFVESAAQEIRRSLERAHSANGDVTNRYAGRHPFTFTDPSTNEAQQFPKDNK</sequence>